<dbReference type="Pfam" id="PF08867">
    <property type="entry name" value="FRG"/>
    <property type="match status" value="1"/>
</dbReference>
<accession>A0A563DEE0</accession>
<evidence type="ECO:0000259" key="1">
    <source>
        <dbReference type="SMART" id="SM00901"/>
    </source>
</evidence>
<dbReference type="EMBL" id="SELH01000018">
    <property type="protein sequence ID" value="TWP28429.1"/>
    <property type="molecule type" value="Genomic_DNA"/>
</dbReference>
<protein>
    <submittedName>
        <fullName evidence="2">FRG domain-containing protein</fullName>
    </submittedName>
</protein>
<organism evidence="2 3">
    <name type="scientific">Apibacter muscae</name>
    <dbReference type="NCBI Taxonomy" id="2509004"/>
    <lineage>
        <taxon>Bacteria</taxon>
        <taxon>Pseudomonadati</taxon>
        <taxon>Bacteroidota</taxon>
        <taxon>Flavobacteriia</taxon>
        <taxon>Flavobacteriales</taxon>
        <taxon>Weeksellaceae</taxon>
        <taxon>Apibacter</taxon>
    </lineage>
</organism>
<dbReference type="InterPro" id="IPR014966">
    <property type="entry name" value="FRG-dom"/>
</dbReference>
<dbReference type="AlphaFoldDB" id="A0A563DEE0"/>
<gene>
    <name evidence="2" type="ORF">ETU09_05760</name>
</gene>
<dbReference type="Proteomes" id="UP000319499">
    <property type="component" value="Unassembled WGS sequence"/>
</dbReference>
<sequence length="433" mass="51449">MEENKKVKSIQDYLREIEKLNTENNINNLFFRGHSDKKYELKPGIYRDKLWENGEEFEINLVDSEDKMYRDIISKLPEKFEGKNTLESLALMQHYDFPTRLLDITSNPLVALYFACCKEQGIADGEIIAFGVSSYDICHYDSDRVTILSNIAKCDIYFYNYDQYFHIIDEHEKAITELLNRLNPISGINEEQREILEKKIKRFVFTKKERIKEMSNLIITEFISTSGDDYKLGNSINKIKEDYFNEYIRENKFDCHDDVRAILYYEILRNIISYSEFIKEEYIRYINKLYFSKLLYYIREDKPSFLPLIDPKDVEKILVVKPKLDNPRIIKQEGAFLIFGIKQKIINSQVLDYKGMACFDESWILRGKHQDKSNIPRIIIDKKSKNKILEELSLFGINEAFLFPEIDKVATYIKKQYIDKSKKEINFPLEYVI</sequence>
<feature type="domain" description="FRG" evidence="1">
    <location>
        <begin position="25"/>
        <end position="128"/>
    </location>
</feature>
<name>A0A563DEE0_9FLAO</name>
<dbReference type="SMART" id="SM00901">
    <property type="entry name" value="FRG"/>
    <property type="match status" value="1"/>
</dbReference>
<evidence type="ECO:0000313" key="2">
    <source>
        <dbReference type="EMBL" id="TWP28429.1"/>
    </source>
</evidence>
<proteinExistence type="predicted"/>
<dbReference type="OrthoDB" id="9816036at2"/>
<evidence type="ECO:0000313" key="3">
    <source>
        <dbReference type="Proteomes" id="UP000319499"/>
    </source>
</evidence>
<dbReference type="RefSeq" id="WP_146292468.1">
    <property type="nucleotide sequence ID" value="NZ_SELH01000018.1"/>
</dbReference>
<keyword evidence="3" id="KW-1185">Reference proteome</keyword>
<comment type="caution">
    <text evidence="2">The sequence shown here is derived from an EMBL/GenBank/DDBJ whole genome shotgun (WGS) entry which is preliminary data.</text>
</comment>
<reference evidence="2 3" key="1">
    <citation type="submission" date="2019-02" db="EMBL/GenBank/DDBJ databases">
        <title>Apibacter muscae sp. nov.: a novel member of the house fly microbiota.</title>
        <authorList>
            <person name="Park R."/>
        </authorList>
    </citation>
    <scope>NUCLEOTIDE SEQUENCE [LARGE SCALE GENOMIC DNA]</scope>
    <source>
        <strain evidence="2 3">AL1</strain>
    </source>
</reference>